<proteinExistence type="predicted"/>
<evidence type="ECO:0000313" key="1">
    <source>
        <dbReference type="EMBL" id="KGR87797.1"/>
    </source>
</evidence>
<protein>
    <submittedName>
        <fullName evidence="1">Uncharacterized protein</fullName>
    </submittedName>
</protein>
<keyword evidence="2" id="KW-1185">Reference proteome</keyword>
<name>A0A0A3JLE3_9BACI</name>
<accession>A0A0A3JLE3</accession>
<sequence>MSKNWKLAGLIAIVAIAIGFGVVKYNSPNASDNPKVYTMQEVLSDSLFTADFNVKEKSLDIRDVNSLKESKSLAISEEDEQELINAMEQWTLTEYNPSESNESMVPTYRLYLTINTGYSLYLSSEQKRLYVMSQDIEASYNIQNGDEFFTLLEKAIQKNTHYALT</sequence>
<comment type="caution">
    <text evidence="1">The sequence shown here is derived from an EMBL/GenBank/DDBJ whole genome shotgun (WGS) entry which is preliminary data.</text>
</comment>
<dbReference type="Proteomes" id="UP000030437">
    <property type="component" value="Unassembled WGS sequence"/>
</dbReference>
<organism evidence="1 2">
    <name type="scientific">Lysinibacillus odysseyi 34hs-1 = NBRC 100172</name>
    <dbReference type="NCBI Taxonomy" id="1220589"/>
    <lineage>
        <taxon>Bacteria</taxon>
        <taxon>Bacillati</taxon>
        <taxon>Bacillota</taxon>
        <taxon>Bacilli</taxon>
        <taxon>Bacillales</taxon>
        <taxon>Bacillaceae</taxon>
        <taxon>Lysinibacillus</taxon>
    </lineage>
</organism>
<dbReference type="RefSeq" id="WP_036151106.1">
    <property type="nucleotide sequence ID" value="NZ_AVCX01000018.1"/>
</dbReference>
<reference evidence="1 2" key="1">
    <citation type="submission" date="2014-02" db="EMBL/GenBank/DDBJ databases">
        <title>Draft genome sequence of Lysinibacillus odysseyi NBRC 100172.</title>
        <authorList>
            <person name="Zhang F."/>
            <person name="Wang G."/>
            <person name="Zhang L."/>
        </authorList>
    </citation>
    <scope>NUCLEOTIDE SEQUENCE [LARGE SCALE GENOMIC DNA]</scope>
    <source>
        <strain evidence="1 2">NBRC 100172</strain>
    </source>
</reference>
<dbReference type="EMBL" id="JPVP01000045">
    <property type="protein sequence ID" value="KGR87797.1"/>
    <property type="molecule type" value="Genomic_DNA"/>
</dbReference>
<gene>
    <name evidence="1" type="ORF">CD32_03080</name>
</gene>
<evidence type="ECO:0000313" key="2">
    <source>
        <dbReference type="Proteomes" id="UP000030437"/>
    </source>
</evidence>
<dbReference type="eggNOG" id="ENOG502ZRST">
    <property type="taxonomic scope" value="Bacteria"/>
</dbReference>
<dbReference type="AlphaFoldDB" id="A0A0A3JLE3"/>